<dbReference type="InterPro" id="IPR020449">
    <property type="entry name" value="Tscrpt_reg_AraC-type_HTH"/>
</dbReference>
<dbReference type="Gene3D" id="1.10.10.60">
    <property type="entry name" value="Homeodomain-like"/>
    <property type="match status" value="2"/>
</dbReference>
<dbReference type="InterPro" id="IPR018062">
    <property type="entry name" value="HTH_AraC-typ_CS"/>
</dbReference>
<dbReference type="PROSITE" id="PS01124">
    <property type="entry name" value="HTH_ARAC_FAMILY_2"/>
    <property type="match status" value="1"/>
</dbReference>
<dbReference type="EMBL" id="CAKMMW010000001">
    <property type="protein sequence ID" value="CAH1192449.1"/>
    <property type="molecule type" value="Genomic_DNA"/>
</dbReference>
<dbReference type="SMART" id="SM00342">
    <property type="entry name" value="HTH_ARAC"/>
    <property type="match status" value="1"/>
</dbReference>
<accession>A0ABM9BSB7</accession>
<evidence type="ECO:0000256" key="3">
    <source>
        <dbReference type="ARBA" id="ARBA00023163"/>
    </source>
</evidence>
<dbReference type="RefSeq" id="WP_236284142.1">
    <property type="nucleotide sequence ID" value="NZ_CAKMMW010000001.1"/>
</dbReference>
<organism evidence="5 6">
    <name type="scientific">Paenibacillus allorhizoplanae</name>
    <dbReference type="NCBI Taxonomy" id="2905648"/>
    <lineage>
        <taxon>Bacteria</taxon>
        <taxon>Bacillati</taxon>
        <taxon>Bacillota</taxon>
        <taxon>Bacilli</taxon>
        <taxon>Bacillales</taxon>
        <taxon>Paenibacillaceae</taxon>
        <taxon>Paenibacillus</taxon>
    </lineage>
</organism>
<proteinExistence type="predicted"/>
<evidence type="ECO:0000256" key="2">
    <source>
        <dbReference type="ARBA" id="ARBA00023125"/>
    </source>
</evidence>
<keyword evidence="1" id="KW-0805">Transcription regulation</keyword>
<keyword evidence="3" id="KW-0804">Transcription</keyword>
<feature type="domain" description="HTH araC/xylS-type" evidence="4">
    <location>
        <begin position="70"/>
        <end position="167"/>
    </location>
</feature>
<comment type="caution">
    <text evidence="5">The sequence shown here is derived from an EMBL/GenBank/DDBJ whole genome shotgun (WGS) entry which is preliminary data.</text>
</comment>
<evidence type="ECO:0000313" key="6">
    <source>
        <dbReference type="Proteomes" id="UP000838821"/>
    </source>
</evidence>
<keyword evidence="6" id="KW-1185">Reference proteome</keyword>
<keyword evidence="2" id="KW-0238">DNA-binding</keyword>
<evidence type="ECO:0000313" key="5">
    <source>
        <dbReference type="EMBL" id="CAH1192449.1"/>
    </source>
</evidence>
<dbReference type="PANTHER" id="PTHR43280">
    <property type="entry name" value="ARAC-FAMILY TRANSCRIPTIONAL REGULATOR"/>
    <property type="match status" value="1"/>
</dbReference>
<protein>
    <submittedName>
        <fullName evidence="5">HTH-type transcriptional regulator YesS</fullName>
    </submittedName>
</protein>
<dbReference type="InterPro" id="IPR018060">
    <property type="entry name" value="HTH_AraC"/>
</dbReference>
<gene>
    <name evidence="5" type="primary">yesS_4</name>
    <name evidence="5" type="ORF">PAECIP111891_00305</name>
</gene>
<name>A0ABM9BSB7_9BACL</name>
<dbReference type="PANTHER" id="PTHR43280:SF10">
    <property type="entry name" value="REGULATORY PROTEIN POCR"/>
    <property type="match status" value="1"/>
</dbReference>
<dbReference type="Pfam" id="PF12833">
    <property type="entry name" value="HTH_18"/>
    <property type="match status" value="1"/>
</dbReference>
<evidence type="ECO:0000259" key="4">
    <source>
        <dbReference type="PROSITE" id="PS01124"/>
    </source>
</evidence>
<evidence type="ECO:0000256" key="1">
    <source>
        <dbReference type="ARBA" id="ARBA00023015"/>
    </source>
</evidence>
<sequence>MLKLLYLALEEARKSGGDKASHIPEDYRPHVEFREMAARGKTTEWFRSQLEMIVGNTIDAREHSRHASVTRARNYMEQNYTRDVTLQEVAEHVGMNPTYFSVLFKEEVGESYIKYVTRIRMELAKTLLSRGLKVNDVSEKVGYHTYRHFSEVFKKYTGYTPGQYKEQLTNPSGI</sequence>
<reference evidence="5" key="1">
    <citation type="submission" date="2022-01" db="EMBL/GenBank/DDBJ databases">
        <authorList>
            <person name="Criscuolo A."/>
        </authorList>
    </citation>
    <scope>NUCLEOTIDE SEQUENCE</scope>
    <source>
        <strain evidence="5">CIP111891</strain>
    </source>
</reference>
<dbReference type="InterPro" id="IPR009057">
    <property type="entry name" value="Homeodomain-like_sf"/>
</dbReference>
<dbReference type="Proteomes" id="UP000838821">
    <property type="component" value="Unassembled WGS sequence"/>
</dbReference>
<dbReference type="SUPFAM" id="SSF46689">
    <property type="entry name" value="Homeodomain-like"/>
    <property type="match status" value="2"/>
</dbReference>
<dbReference type="PRINTS" id="PR00032">
    <property type="entry name" value="HTHARAC"/>
</dbReference>
<dbReference type="PROSITE" id="PS00041">
    <property type="entry name" value="HTH_ARAC_FAMILY_1"/>
    <property type="match status" value="1"/>
</dbReference>